<dbReference type="AlphaFoldDB" id="A0A916XWC7"/>
<evidence type="ECO:0000313" key="4">
    <source>
        <dbReference type="Proteomes" id="UP000625735"/>
    </source>
</evidence>
<name>A0A916XWC7_9FLAO</name>
<reference evidence="3" key="1">
    <citation type="journal article" date="2014" name="Int. J. Syst. Evol. Microbiol.">
        <title>Complete genome sequence of Corynebacterium casei LMG S-19264T (=DSM 44701T), isolated from a smear-ripened cheese.</title>
        <authorList>
            <consortium name="US DOE Joint Genome Institute (JGI-PGF)"/>
            <person name="Walter F."/>
            <person name="Albersmeier A."/>
            <person name="Kalinowski J."/>
            <person name="Ruckert C."/>
        </authorList>
    </citation>
    <scope>NUCLEOTIDE SEQUENCE</scope>
    <source>
        <strain evidence="3">CGMCC 1.12506</strain>
    </source>
</reference>
<dbReference type="RefSeq" id="WP_188360680.1">
    <property type="nucleotide sequence ID" value="NZ_BMFG01000001.1"/>
</dbReference>
<dbReference type="InterPro" id="IPR029044">
    <property type="entry name" value="Nucleotide-diphossugar_trans"/>
</dbReference>
<dbReference type="CDD" id="cd00761">
    <property type="entry name" value="Glyco_tranf_GTA_type"/>
    <property type="match status" value="1"/>
</dbReference>
<dbReference type="Proteomes" id="UP000625735">
    <property type="component" value="Unassembled WGS sequence"/>
</dbReference>
<keyword evidence="1" id="KW-0472">Membrane</keyword>
<dbReference type="Pfam" id="PF00535">
    <property type="entry name" value="Glycos_transf_2"/>
    <property type="match status" value="1"/>
</dbReference>
<protein>
    <submittedName>
        <fullName evidence="3">Beta-1,3-N-acetylglucosaminyltransferase</fullName>
    </submittedName>
</protein>
<dbReference type="InterPro" id="IPR050834">
    <property type="entry name" value="Glycosyltransf_2"/>
</dbReference>
<evidence type="ECO:0000313" key="3">
    <source>
        <dbReference type="EMBL" id="GGD14944.1"/>
    </source>
</evidence>
<accession>A0A916XWC7</accession>
<keyword evidence="1" id="KW-0812">Transmembrane</keyword>
<feature type="transmembrane region" description="Helical" evidence="1">
    <location>
        <begin position="301"/>
        <end position="320"/>
    </location>
</feature>
<dbReference type="SUPFAM" id="SSF53448">
    <property type="entry name" value="Nucleotide-diphospho-sugar transferases"/>
    <property type="match status" value="1"/>
</dbReference>
<organism evidence="3 4">
    <name type="scientific">Flavobacterium orientale</name>
    <dbReference type="NCBI Taxonomy" id="1756020"/>
    <lineage>
        <taxon>Bacteria</taxon>
        <taxon>Pseudomonadati</taxon>
        <taxon>Bacteroidota</taxon>
        <taxon>Flavobacteriia</taxon>
        <taxon>Flavobacteriales</taxon>
        <taxon>Flavobacteriaceae</taxon>
        <taxon>Flavobacterium</taxon>
    </lineage>
</organism>
<dbReference type="PANTHER" id="PTHR43685:SF11">
    <property type="entry name" value="GLYCOSYLTRANSFERASE TAGX-RELATED"/>
    <property type="match status" value="1"/>
</dbReference>
<reference evidence="3" key="2">
    <citation type="submission" date="2020-09" db="EMBL/GenBank/DDBJ databases">
        <authorList>
            <person name="Sun Q."/>
            <person name="Zhou Y."/>
        </authorList>
    </citation>
    <scope>NUCLEOTIDE SEQUENCE</scope>
    <source>
        <strain evidence="3">CGMCC 1.12506</strain>
    </source>
</reference>
<dbReference type="PANTHER" id="PTHR43685">
    <property type="entry name" value="GLYCOSYLTRANSFERASE"/>
    <property type="match status" value="1"/>
</dbReference>
<dbReference type="EMBL" id="BMFG01000001">
    <property type="protein sequence ID" value="GGD14944.1"/>
    <property type="molecule type" value="Genomic_DNA"/>
</dbReference>
<comment type="caution">
    <text evidence="3">The sequence shown here is derived from an EMBL/GenBank/DDBJ whole genome shotgun (WGS) entry which is preliminary data.</text>
</comment>
<evidence type="ECO:0000256" key="1">
    <source>
        <dbReference type="SAM" id="Phobius"/>
    </source>
</evidence>
<sequence length="332" mass="38800">MEVDLHSQEVPQETPLVSIIIPTYNRAHLICETLDSILAQTYPNWECIIVDDGSTDDTDAVVGKYVDKDVRFRYYHRPADRPKGANACRNYGFEKSKGAFVNWFDSDDLMVDRKLEVQLNKLLTDNLDFTVSKYVNFKSESEIFEEIAFNRNYNKDLNADNFIKYKVYWATSDLLCSRGLASTYKYNETLKSSQEFHFFIGLLLTKPKGKYIDAVLTLKRFSSVSIQVDQSKDHVLKSKNLILTYSSVLNDYDDLLSIQSKQFLAKKLMLYCTFLSYHLKKNRIIFLNNNLNKKIFGLKKYISIIIFLYIIKLTNNYHLISEGRIKRLYFKL</sequence>
<dbReference type="InterPro" id="IPR001173">
    <property type="entry name" value="Glyco_trans_2-like"/>
</dbReference>
<gene>
    <name evidence="3" type="ORF">GCM10011343_02460</name>
</gene>
<evidence type="ECO:0000259" key="2">
    <source>
        <dbReference type="Pfam" id="PF00535"/>
    </source>
</evidence>
<keyword evidence="4" id="KW-1185">Reference proteome</keyword>
<dbReference type="Gene3D" id="3.90.550.10">
    <property type="entry name" value="Spore Coat Polysaccharide Biosynthesis Protein SpsA, Chain A"/>
    <property type="match status" value="1"/>
</dbReference>
<keyword evidence="1" id="KW-1133">Transmembrane helix</keyword>
<feature type="domain" description="Glycosyltransferase 2-like" evidence="2">
    <location>
        <begin position="18"/>
        <end position="147"/>
    </location>
</feature>
<proteinExistence type="predicted"/>